<evidence type="ECO:0000256" key="9">
    <source>
        <dbReference type="ARBA" id="ARBA00047280"/>
    </source>
</evidence>
<comment type="catalytic activity">
    <reaction evidence="9">
        <text>Hydrolyzes the peptide bond -P2-(S-farnesyl or geranylgeranyl)C-P1'-P2'-P3'-COOH where P1' and P2' are amino acids with aliphatic sidechains and P3' is any C-terminal residue.</text>
        <dbReference type="EC" id="3.4.26.1"/>
    </reaction>
</comment>
<feature type="domain" description="CAAX prenyl protease 2/Lysostaphin resistance protein A-like" evidence="12">
    <location>
        <begin position="196"/>
        <end position="302"/>
    </location>
</feature>
<dbReference type="GO" id="GO:0005789">
    <property type="term" value="C:endoplasmic reticulum membrane"/>
    <property type="evidence" value="ECO:0007669"/>
    <property type="project" value="UniProtKB-SubCell"/>
</dbReference>
<dbReference type="MEROPS" id="G05.002"/>
<evidence type="ECO:0000256" key="3">
    <source>
        <dbReference type="ARBA" id="ARBA00022670"/>
    </source>
</evidence>
<comment type="similarity">
    <text evidence="2">Belongs to the peptidase U48 family.</text>
</comment>
<accession>A0A0D0UHI4</accession>
<evidence type="ECO:0000256" key="11">
    <source>
        <dbReference type="SAM" id="Phobius"/>
    </source>
</evidence>
<keyword evidence="4 11" id="KW-0812">Transmembrane</keyword>
<dbReference type="GO" id="GO:0071586">
    <property type="term" value="P:CAAX-box protein processing"/>
    <property type="evidence" value="ECO:0007669"/>
    <property type="project" value="InterPro"/>
</dbReference>
<dbReference type="PANTHER" id="PTHR13046">
    <property type="entry name" value="PROTEASE U48 CAAX PRENYL PROTEASE RCE1"/>
    <property type="match status" value="1"/>
</dbReference>
<name>A0A0D0UHI4_CRYGA</name>
<comment type="subcellular location">
    <subcellularLocation>
        <location evidence="1">Endoplasmic reticulum membrane</location>
        <topology evidence="1">Multi-pass membrane protein</topology>
    </subcellularLocation>
</comment>
<evidence type="ECO:0000256" key="5">
    <source>
        <dbReference type="ARBA" id="ARBA00022801"/>
    </source>
</evidence>
<protein>
    <recommendedName>
        <fullName evidence="10">intramembrane prenyl-peptidase Rce1</fullName>
        <ecNumber evidence="10">3.4.26.1</ecNumber>
    </recommendedName>
</protein>
<feature type="transmembrane region" description="Helical" evidence="11">
    <location>
        <begin position="257"/>
        <end position="283"/>
    </location>
</feature>
<evidence type="ECO:0000256" key="8">
    <source>
        <dbReference type="ARBA" id="ARBA00023136"/>
    </source>
</evidence>
<reference evidence="13" key="1">
    <citation type="submission" date="2015-01" db="EMBL/GenBank/DDBJ databases">
        <title>The Genome Sequence of Cryptococcus gattii CA1280.</title>
        <authorList>
            <consortium name="The Broad Institute Genomics Platform"/>
            <person name="Cuomo C."/>
            <person name="Litvintseva A."/>
            <person name="Chen Y."/>
            <person name="Heitman J."/>
            <person name="Sun S."/>
            <person name="Springer D."/>
            <person name="Dromer F."/>
            <person name="Young S."/>
            <person name="Zeng Q."/>
            <person name="Gargeya S."/>
            <person name="Abouelleil A."/>
            <person name="Alvarado L."/>
            <person name="Chapman S.B."/>
            <person name="Gainer-Dewar J."/>
            <person name="Goldberg J."/>
            <person name="Griggs A."/>
            <person name="Gujja S."/>
            <person name="Hansen M."/>
            <person name="Howarth C."/>
            <person name="Imamovic A."/>
            <person name="Larimer J."/>
            <person name="Murphy C."/>
            <person name="Naylor J."/>
            <person name="Pearson M."/>
            <person name="Priest M."/>
            <person name="Roberts A."/>
            <person name="Saif S."/>
            <person name="Shea T."/>
            <person name="Sykes S."/>
            <person name="Wortman J."/>
            <person name="Nusbaum C."/>
            <person name="Birren B."/>
        </authorList>
    </citation>
    <scope>NUCLEOTIDE SEQUENCE [LARGE SCALE GENOMIC DNA]</scope>
    <source>
        <strain evidence="13">CA1280</strain>
    </source>
</reference>
<evidence type="ECO:0000313" key="13">
    <source>
        <dbReference type="EMBL" id="KIR47663.1"/>
    </source>
</evidence>
<gene>
    <name evidence="13" type="ORF">I312_02810</name>
</gene>
<proteinExistence type="inferred from homology"/>
<evidence type="ECO:0000256" key="1">
    <source>
        <dbReference type="ARBA" id="ARBA00004477"/>
    </source>
</evidence>
<dbReference type="InterPro" id="IPR003675">
    <property type="entry name" value="Rce1/LyrA-like_dom"/>
</dbReference>
<dbReference type="InterPro" id="IPR039731">
    <property type="entry name" value="Rce1"/>
</dbReference>
<dbReference type="PANTHER" id="PTHR13046:SF0">
    <property type="entry name" value="CAAX PRENYL PROTEASE 2"/>
    <property type="match status" value="1"/>
</dbReference>
<evidence type="ECO:0000256" key="2">
    <source>
        <dbReference type="ARBA" id="ARBA00006897"/>
    </source>
</evidence>
<evidence type="ECO:0000256" key="7">
    <source>
        <dbReference type="ARBA" id="ARBA00022989"/>
    </source>
</evidence>
<feature type="transmembrane region" description="Helical" evidence="11">
    <location>
        <begin position="20"/>
        <end position="42"/>
    </location>
</feature>
<organism evidence="13">
    <name type="scientific">Cryptococcus bacillisporus CA1280</name>
    <dbReference type="NCBI Taxonomy" id="1296109"/>
    <lineage>
        <taxon>Eukaryota</taxon>
        <taxon>Fungi</taxon>
        <taxon>Dikarya</taxon>
        <taxon>Basidiomycota</taxon>
        <taxon>Agaricomycotina</taxon>
        <taxon>Tremellomycetes</taxon>
        <taxon>Tremellales</taxon>
        <taxon>Cryptococcaceae</taxon>
        <taxon>Cryptococcus</taxon>
        <taxon>Cryptococcus gattii species complex</taxon>
    </lineage>
</organism>
<keyword evidence="3" id="KW-0645">Protease</keyword>
<evidence type="ECO:0000256" key="4">
    <source>
        <dbReference type="ARBA" id="ARBA00022692"/>
    </source>
</evidence>
<dbReference type="OrthoDB" id="271604at2759"/>
<feature type="transmembrane region" description="Helical" evidence="11">
    <location>
        <begin position="99"/>
        <end position="118"/>
    </location>
</feature>
<sequence length="339" mass="36872">MDSSLSLPPALSSGIPLSSAHALSFLFTTSYVSSLYISQHLFGASTPNPKKGPSPRTAHSQTELLPPISATDADGLGVEHDLGPELGSRDHPITIKRRMKAVACSTFLSVGGVCYVVRHVGHYSWKEAIGPTMALLGVPIGFAMPSRVLPYLLTPGLMVGPLYAMYLSGEVPVIGWRKKGESLCSTVKREFGLVEVRNYIVGPLTEEVVFRSTILAVSLLGRLSLKSLVFGTPMWFGIAHAHHGLEMYKKNGRNGAAALQAILTTLFQLTYTTLFGWFASYLYLRTGSVLPPLSAHIYCNVMGMYLPTTAIKRYPRKKTLIWGTYLAGIVGFYFGIQAL</sequence>
<dbReference type="Pfam" id="PF02517">
    <property type="entry name" value="Rce1-like"/>
    <property type="match status" value="1"/>
</dbReference>
<dbReference type="HOGENOM" id="CLU_049909_1_0_1"/>
<evidence type="ECO:0000259" key="12">
    <source>
        <dbReference type="Pfam" id="PF02517"/>
    </source>
</evidence>
<keyword evidence="8 11" id="KW-0472">Membrane</keyword>
<evidence type="ECO:0000256" key="10">
    <source>
        <dbReference type="ARBA" id="ARBA00049729"/>
    </source>
</evidence>
<evidence type="ECO:0000256" key="6">
    <source>
        <dbReference type="ARBA" id="ARBA00022824"/>
    </source>
</evidence>
<dbReference type="EMBL" id="KN847979">
    <property type="protein sequence ID" value="KIR47663.1"/>
    <property type="molecule type" value="Genomic_DNA"/>
</dbReference>
<feature type="transmembrane region" description="Helical" evidence="11">
    <location>
        <begin position="319"/>
        <end position="336"/>
    </location>
</feature>
<dbReference type="AlphaFoldDB" id="A0A0D0UHI4"/>
<dbReference type="EC" id="3.4.26.1" evidence="10"/>
<feature type="transmembrane region" description="Helical" evidence="11">
    <location>
        <begin position="148"/>
        <end position="169"/>
    </location>
</feature>
<keyword evidence="5" id="KW-0378">Hydrolase</keyword>
<keyword evidence="6" id="KW-0256">Endoplasmic reticulum</keyword>
<dbReference type="GO" id="GO:0004222">
    <property type="term" value="F:metalloendopeptidase activity"/>
    <property type="evidence" value="ECO:0007669"/>
    <property type="project" value="InterPro"/>
</dbReference>
<keyword evidence="7 11" id="KW-1133">Transmembrane helix</keyword>